<dbReference type="HOGENOM" id="CLU_149393_0_0_0"/>
<sequence>MALPRPFCTPVSWKRSTRWPLAFWGSPGGLPSGCPCPGRWSVEPEHAEVVARLSEGRYLARCSCNGGTYHLHWDAATFRLTPEGLTFLAQVLEDLLAQGNEEGAVWLGSVGLRFRKGEGWGLLRLLRQGLLPGKEPPRALLRHLN</sequence>
<dbReference type="eggNOG" id="ENOG502ZFUZ">
    <property type="taxonomic scope" value="Bacteria"/>
</dbReference>
<name>Q745X9_THET2</name>
<dbReference type="KEGG" id="tth:TT_P0176"/>
<organism evidence="1 2">
    <name type="scientific">Thermus thermophilus (strain ATCC BAA-163 / DSM 7039 / HB27)</name>
    <dbReference type="NCBI Taxonomy" id="262724"/>
    <lineage>
        <taxon>Bacteria</taxon>
        <taxon>Thermotogati</taxon>
        <taxon>Deinococcota</taxon>
        <taxon>Deinococci</taxon>
        <taxon>Thermales</taxon>
        <taxon>Thermaceae</taxon>
        <taxon>Thermus</taxon>
    </lineage>
</organism>
<keyword evidence="1" id="KW-0614">Plasmid</keyword>
<reference evidence="1 2" key="1">
    <citation type="journal article" date="2004" name="Nat. Biotechnol.">
        <title>The genome sequence of the extreme thermophile Thermus thermophilus.</title>
        <authorList>
            <person name="Henne A."/>
            <person name="Brueggemann H."/>
            <person name="Raasch C."/>
            <person name="Wiezer A."/>
            <person name="Hartsch T."/>
            <person name="Liesegang H."/>
            <person name="Johann A."/>
            <person name="Lienard T."/>
            <person name="Gohl O."/>
            <person name="Martinez-Arias R."/>
            <person name="Jacobi C."/>
            <person name="Starkuviene V."/>
            <person name="Schlenczeck S."/>
            <person name="Dencker S."/>
            <person name="Huber R."/>
            <person name="Klenk H.-P."/>
            <person name="Overbeek R."/>
            <person name="Kramer W."/>
            <person name="Merkl R."/>
            <person name="Gottschalk G."/>
            <person name="Fritz H.-J."/>
        </authorList>
    </citation>
    <scope>NUCLEOTIDE SEQUENCE [LARGE SCALE GENOMIC DNA]</scope>
    <source>
        <strain evidence="2">ATCC BAA-163 / DSM 7039 / HB27</strain>
        <plasmid evidence="1 2">pTT27</plasmid>
    </source>
</reference>
<gene>
    <name evidence="1" type="ordered locus">TT_P0176</name>
</gene>
<dbReference type="EMBL" id="AE017222">
    <property type="protein sequence ID" value="AAS82506.1"/>
    <property type="molecule type" value="Genomic_DNA"/>
</dbReference>
<proteinExistence type="predicted"/>
<protein>
    <submittedName>
        <fullName evidence="1">Uncharacterized protein</fullName>
    </submittedName>
</protein>
<geneLocation type="plasmid" evidence="1 2">
    <name>pTT27</name>
</geneLocation>
<accession>Q745X9</accession>
<dbReference type="AlphaFoldDB" id="Q745X9"/>
<evidence type="ECO:0000313" key="2">
    <source>
        <dbReference type="Proteomes" id="UP000000592"/>
    </source>
</evidence>
<dbReference type="Proteomes" id="UP000000592">
    <property type="component" value="Plasmid pTT27"/>
</dbReference>
<evidence type="ECO:0000313" key="1">
    <source>
        <dbReference type="EMBL" id="AAS82506.1"/>
    </source>
</evidence>